<gene>
    <name evidence="1" type="ORF">NARC_30305</name>
</gene>
<dbReference type="Proteomes" id="UP000315289">
    <property type="component" value="Unassembled WGS sequence"/>
</dbReference>
<reference evidence="1 2" key="1">
    <citation type="journal article" date="2019" name="Front. Microbiol.">
        <title>Ammonia Oxidation by the Arctic Terrestrial Thaumarchaeote Candidatus Nitrosocosmicus arcticus Is Stimulated by Increasing Temperatures.</title>
        <authorList>
            <person name="Alves R.J.E."/>
            <person name="Kerou M."/>
            <person name="Zappe A."/>
            <person name="Bittner R."/>
            <person name="Abby S.S."/>
            <person name="Schmidt H.A."/>
            <person name="Pfeifer K."/>
            <person name="Schleper C."/>
        </authorList>
    </citation>
    <scope>NUCLEOTIDE SEQUENCE [LARGE SCALE GENOMIC DNA]</scope>
    <source>
        <strain evidence="1 2">Kfb</strain>
    </source>
</reference>
<sequence length="43" mass="4991">MSYSLSKDGFDSELEGDAHDTKKLGNMCFNILFLYIRGHYIFI</sequence>
<name>A0A557SYA8_9ARCH</name>
<evidence type="ECO:0000313" key="2">
    <source>
        <dbReference type="Proteomes" id="UP000315289"/>
    </source>
</evidence>
<protein>
    <submittedName>
        <fullName evidence="1">Uncharacterized protein</fullName>
    </submittedName>
</protein>
<dbReference type="EMBL" id="VOAH01000003">
    <property type="protein sequence ID" value="TVP41590.1"/>
    <property type="molecule type" value="Genomic_DNA"/>
</dbReference>
<keyword evidence="2" id="KW-1185">Reference proteome</keyword>
<dbReference type="AlphaFoldDB" id="A0A557SYA8"/>
<evidence type="ECO:0000313" key="1">
    <source>
        <dbReference type="EMBL" id="TVP41590.1"/>
    </source>
</evidence>
<organism evidence="1 2">
    <name type="scientific">Candidatus Nitrosocosmicus arcticus</name>
    <dbReference type="NCBI Taxonomy" id="2035267"/>
    <lineage>
        <taxon>Archaea</taxon>
        <taxon>Nitrososphaerota</taxon>
        <taxon>Nitrososphaeria</taxon>
        <taxon>Nitrososphaerales</taxon>
        <taxon>Nitrososphaeraceae</taxon>
        <taxon>Candidatus Nitrosocosmicus</taxon>
    </lineage>
</organism>
<comment type="caution">
    <text evidence="1">The sequence shown here is derived from an EMBL/GenBank/DDBJ whole genome shotgun (WGS) entry which is preliminary data.</text>
</comment>
<accession>A0A557SYA8</accession>
<proteinExistence type="predicted"/>